<protein>
    <submittedName>
        <fullName evidence="3">Uncharacterized protein</fullName>
    </submittedName>
</protein>
<feature type="region of interest" description="Disordered" evidence="1">
    <location>
        <begin position="1"/>
        <end position="54"/>
    </location>
</feature>
<dbReference type="CTD" id="36339983"/>
<dbReference type="KEGG" id="egl:EGR_04268"/>
<evidence type="ECO:0000256" key="1">
    <source>
        <dbReference type="SAM" id="MobiDB-lite"/>
    </source>
</evidence>
<keyword evidence="4" id="KW-1185">Reference proteome</keyword>
<evidence type="ECO:0000313" key="3">
    <source>
        <dbReference type="EMBL" id="EUB60829.1"/>
    </source>
</evidence>
<dbReference type="RefSeq" id="XP_024352025.1">
    <property type="nucleotide sequence ID" value="XM_024493517.1"/>
</dbReference>
<feature type="compositionally biased region" description="Polar residues" evidence="1">
    <location>
        <begin position="1"/>
        <end position="12"/>
    </location>
</feature>
<name>W6V422_ECHGR</name>
<gene>
    <name evidence="3" type="ORF">EGR_04268</name>
</gene>
<accession>W6V422</accession>
<feature type="compositionally biased region" description="Polar residues" evidence="1">
    <location>
        <begin position="39"/>
        <end position="52"/>
    </location>
</feature>
<dbReference type="GeneID" id="36339983"/>
<organism evidence="3 4">
    <name type="scientific">Echinococcus granulosus</name>
    <name type="common">Hydatid tapeworm</name>
    <dbReference type="NCBI Taxonomy" id="6210"/>
    <lineage>
        <taxon>Eukaryota</taxon>
        <taxon>Metazoa</taxon>
        <taxon>Spiralia</taxon>
        <taxon>Lophotrochozoa</taxon>
        <taxon>Platyhelminthes</taxon>
        <taxon>Cestoda</taxon>
        <taxon>Eucestoda</taxon>
        <taxon>Cyclophyllidea</taxon>
        <taxon>Taeniidae</taxon>
        <taxon>Echinococcus</taxon>
        <taxon>Echinococcus granulosus group</taxon>
    </lineage>
</organism>
<evidence type="ECO:0000313" key="4">
    <source>
        <dbReference type="Proteomes" id="UP000019149"/>
    </source>
</evidence>
<reference evidence="3 4" key="1">
    <citation type="journal article" date="2013" name="Nat. Genet.">
        <title>The genome of the hydatid tapeworm Echinococcus granulosus.</title>
        <authorList>
            <person name="Zheng H."/>
            <person name="Zhang W."/>
            <person name="Zhang L."/>
            <person name="Zhang Z."/>
            <person name="Li J."/>
            <person name="Lu G."/>
            <person name="Zhu Y."/>
            <person name="Wang Y."/>
            <person name="Huang Y."/>
            <person name="Liu J."/>
            <person name="Kang H."/>
            <person name="Chen J."/>
            <person name="Wang L."/>
            <person name="Chen A."/>
            <person name="Yu S."/>
            <person name="Gao Z."/>
            <person name="Jin L."/>
            <person name="Gu W."/>
            <person name="Wang Z."/>
            <person name="Zhao L."/>
            <person name="Shi B."/>
            <person name="Wen H."/>
            <person name="Lin R."/>
            <person name="Jones M.K."/>
            <person name="Brejova B."/>
            <person name="Vinar T."/>
            <person name="Zhao G."/>
            <person name="McManus D.P."/>
            <person name="Chen Z."/>
            <person name="Zhou Y."/>
            <person name="Wang S."/>
        </authorList>
    </citation>
    <scope>NUCLEOTIDE SEQUENCE [LARGE SCALE GENOMIC DNA]</scope>
</reference>
<dbReference type="Proteomes" id="UP000019149">
    <property type="component" value="Unassembled WGS sequence"/>
</dbReference>
<keyword evidence="2" id="KW-0472">Membrane</keyword>
<comment type="caution">
    <text evidence="3">The sequence shown here is derived from an EMBL/GenBank/DDBJ whole genome shotgun (WGS) entry which is preliminary data.</text>
</comment>
<dbReference type="EMBL" id="APAU02000026">
    <property type="protein sequence ID" value="EUB60829.1"/>
    <property type="molecule type" value="Genomic_DNA"/>
</dbReference>
<dbReference type="AlphaFoldDB" id="W6V422"/>
<feature type="transmembrane region" description="Helical" evidence="2">
    <location>
        <begin position="80"/>
        <end position="100"/>
    </location>
</feature>
<proteinExistence type="predicted"/>
<keyword evidence="2" id="KW-1133">Transmembrane helix</keyword>
<evidence type="ECO:0000256" key="2">
    <source>
        <dbReference type="SAM" id="Phobius"/>
    </source>
</evidence>
<sequence length="117" mass="12309">MEKVASLNTSGNRGDDLNVEPTHKHVRTPTPTYARRHTCTPTTRGISDQSGGLTPRACNKAQIRAIGRSKCALHAYAKTAAAVVIVAVIVVVIVDVVGGLHHPTSLLPTSASHRSPA</sequence>
<keyword evidence="2" id="KW-0812">Transmembrane</keyword>